<sequence length="539" mass="60600">MAASRIGSLDVPGTMLHKAFKDSTMLTTEQMLFFNPMLSGEAVLAGTLPRLNAGHMNGGLLSVHGQASKRENPSSEQPLARLLLVHGRASNPKERELRAAFSRELFSHAGRCEELAAKHFDLRLAKGRRIERRAMAGKKWARAASARLVLLCAPFAAPCFVVFGLAAPDWKDWKEHALYIRAGSRGPKLSQEQWLASWSKIRKLRAQCHRNWLNSPQLAAETMRRFSADIMEAFAYAVVEAEAKMSYLLQLKLPLLLWEVERACSHALGGDIVLELLGSTARGTGFAGFTRDLDIQVSRRPGSGRVHEPFTETDKRRVAHYLEKLPFIPGVTIGNIAIKFTIKPFLSVDLVLWRERPEEFPALRGGSSFHNNSKRIDAFVDQTPAAKQAIIALKSYFCRGRPKGLLLEAIAWRLGSMKMKLKTMLRRVAEGSIHEVQGSLMFFRAMFEELRNWKRSPHFGRELQQDLDMLSDRKRAEYTAGFEEIARITDAGFGFQLLVGACDYRARQAVCPSDMAHKLPAAAEEALRYYFSDFLEQDP</sequence>
<keyword evidence="3" id="KW-1185">Reference proteome</keyword>
<keyword evidence="1" id="KW-0812">Transmembrane</keyword>
<name>A0A1Q9EBD1_SYMMI</name>
<comment type="caution">
    <text evidence="2">The sequence shown here is derived from an EMBL/GenBank/DDBJ whole genome shotgun (WGS) entry which is preliminary data.</text>
</comment>
<gene>
    <name evidence="2" type="ORF">AK812_SmicGene12177</name>
</gene>
<evidence type="ECO:0000256" key="1">
    <source>
        <dbReference type="SAM" id="Phobius"/>
    </source>
</evidence>
<dbReference type="AlphaFoldDB" id="A0A1Q9EBD1"/>
<accession>A0A1Q9EBD1</accession>
<keyword evidence="1" id="KW-0472">Membrane</keyword>
<dbReference type="Proteomes" id="UP000186817">
    <property type="component" value="Unassembled WGS sequence"/>
</dbReference>
<dbReference type="EMBL" id="LSRX01000202">
    <property type="protein sequence ID" value="OLQ04718.1"/>
    <property type="molecule type" value="Genomic_DNA"/>
</dbReference>
<keyword evidence="1" id="KW-1133">Transmembrane helix</keyword>
<dbReference type="OrthoDB" id="407988at2759"/>
<evidence type="ECO:0000313" key="2">
    <source>
        <dbReference type="EMBL" id="OLQ04718.1"/>
    </source>
</evidence>
<organism evidence="2 3">
    <name type="scientific">Symbiodinium microadriaticum</name>
    <name type="common">Dinoflagellate</name>
    <name type="synonym">Zooxanthella microadriatica</name>
    <dbReference type="NCBI Taxonomy" id="2951"/>
    <lineage>
        <taxon>Eukaryota</taxon>
        <taxon>Sar</taxon>
        <taxon>Alveolata</taxon>
        <taxon>Dinophyceae</taxon>
        <taxon>Suessiales</taxon>
        <taxon>Symbiodiniaceae</taxon>
        <taxon>Symbiodinium</taxon>
    </lineage>
</organism>
<protein>
    <submittedName>
        <fullName evidence="2">Uncharacterized protein</fullName>
    </submittedName>
</protein>
<feature type="transmembrane region" description="Helical" evidence="1">
    <location>
        <begin position="148"/>
        <end position="167"/>
    </location>
</feature>
<reference evidence="2 3" key="1">
    <citation type="submission" date="2016-02" db="EMBL/GenBank/DDBJ databases">
        <title>Genome analysis of coral dinoflagellate symbionts highlights evolutionary adaptations to a symbiotic lifestyle.</title>
        <authorList>
            <person name="Aranda M."/>
            <person name="Li Y."/>
            <person name="Liew Y.J."/>
            <person name="Baumgarten S."/>
            <person name="Simakov O."/>
            <person name="Wilson M."/>
            <person name="Piel J."/>
            <person name="Ashoor H."/>
            <person name="Bougouffa S."/>
            <person name="Bajic V.B."/>
            <person name="Ryu T."/>
            <person name="Ravasi T."/>
            <person name="Bayer T."/>
            <person name="Micklem G."/>
            <person name="Kim H."/>
            <person name="Bhak J."/>
            <person name="Lajeunesse T.C."/>
            <person name="Voolstra C.R."/>
        </authorList>
    </citation>
    <scope>NUCLEOTIDE SEQUENCE [LARGE SCALE GENOMIC DNA]</scope>
    <source>
        <strain evidence="2 3">CCMP2467</strain>
    </source>
</reference>
<proteinExistence type="predicted"/>
<evidence type="ECO:0000313" key="3">
    <source>
        <dbReference type="Proteomes" id="UP000186817"/>
    </source>
</evidence>